<protein>
    <submittedName>
        <fullName evidence="1">Uncharacterized protein</fullName>
    </submittedName>
</protein>
<name>A0A1C9EI25_9CAUD</name>
<dbReference type="GeneID" id="80018715"/>
<dbReference type="KEGG" id="vg:80018715"/>
<evidence type="ECO:0000313" key="1">
    <source>
        <dbReference type="EMBL" id="AON97438.1"/>
    </source>
</evidence>
<reference evidence="2" key="1">
    <citation type="submission" date="2016-07" db="EMBL/GenBank/DDBJ databases">
        <authorList>
            <person name="Florea S."/>
            <person name="Webb J.S."/>
            <person name="Jaromczyk J."/>
            <person name="Schardl C.L."/>
        </authorList>
    </citation>
    <scope>NUCLEOTIDE SEQUENCE [LARGE SCALE GENOMIC DNA]</scope>
</reference>
<dbReference type="RefSeq" id="YP_010754132.1">
    <property type="nucleotide sequence ID" value="NC_073456.1"/>
</dbReference>
<proteinExistence type="predicted"/>
<sequence length="338" mass="37740">MNATEKKQEIVTTEKIDSKKYEIHVSVEDIGPRDAEKLLEMNTDNRNLRRAKVDGYRRAMEAGTFRFNGDAIRISSDNVLLDGQHRLEALRSIGEAERIRHNPPLDELPNEPTIKMVIARGLPAVARETIDVGAQRTAANLLEFGQDRVKNSVNIAALGRAAMIIEHPSQSMPEKTEVVQYVHRNREALEAAYAIGHKAVEGSPLRGGTTPYSLAAYEIMKVEKDDEMLRIFFTRLATGEGLFAGDPVLTLRNRLIANPPSTEGGSRSRYLHNTAIFLKAWNAFAAGQSMRQIRPWQDGQAYPVPIAVTDKQRKLLVAREKDEEQGMVLDPFQGNESA</sequence>
<dbReference type="EMBL" id="KX557288">
    <property type="protein sequence ID" value="AON97438.1"/>
    <property type="molecule type" value="Genomic_DNA"/>
</dbReference>
<keyword evidence="2" id="KW-1185">Reference proteome</keyword>
<accession>A0A1C9EI25</accession>
<dbReference type="Proteomes" id="UP000221751">
    <property type="component" value="Segment"/>
</dbReference>
<gene>
    <name evidence="1" type="primary">15</name>
    <name evidence="1" type="ORF">SEA_CHEWYVIII_15</name>
</gene>
<organism evidence="1 2">
    <name type="scientific">Rhodococcus phage ChewyVIII</name>
    <dbReference type="NCBI Taxonomy" id="1887657"/>
    <lineage>
        <taxon>Viruses</taxon>
        <taxon>Duplodnaviria</taxon>
        <taxon>Heunggongvirae</taxon>
        <taxon>Uroviricota</taxon>
        <taxon>Caudoviricetes</taxon>
        <taxon>Chewyvirus</taxon>
        <taxon>Chewyvirus chewyVIII</taxon>
    </lineage>
</organism>
<evidence type="ECO:0000313" key="2">
    <source>
        <dbReference type="Proteomes" id="UP000221751"/>
    </source>
</evidence>